<feature type="transmembrane region" description="Helical" evidence="1">
    <location>
        <begin position="141"/>
        <end position="158"/>
    </location>
</feature>
<feature type="transmembrane region" description="Helical" evidence="1">
    <location>
        <begin position="32"/>
        <end position="55"/>
    </location>
</feature>
<dbReference type="EMBL" id="CP081294">
    <property type="protein sequence ID" value="QZD96204.1"/>
    <property type="molecule type" value="Genomic_DNA"/>
</dbReference>
<organism evidence="2 3">
    <name type="scientific">Qipengyuania gelatinilytica</name>
    <dbReference type="NCBI Taxonomy" id="2867231"/>
    <lineage>
        <taxon>Bacteria</taxon>
        <taxon>Pseudomonadati</taxon>
        <taxon>Pseudomonadota</taxon>
        <taxon>Alphaproteobacteria</taxon>
        <taxon>Sphingomonadales</taxon>
        <taxon>Erythrobacteraceae</taxon>
        <taxon>Qipengyuania</taxon>
    </lineage>
</organism>
<reference evidence="2 3" key="1">
    <citation type="submission" date="2021-08" db="EMBL/GenBank/DDBJ databases">
        <title>Comparative Genomics Analysis of the Genus Qipengyuania Reveals Extensive Genetic Diversity and Metabolic Versatility, Including the Description of Fifteen Novel Species.</title>
        <authorList>
            <person name="Liu Y."/>
        </authorList>
    </citation>
    <scope>NUCLEOTIDE SEQUENCE [LARGE SCALE GENOMIC DNA]</scope>
    <source>
        <strain evidence="2 3">1NDH1</strain>
    </source>
</reference>
<proteinExistence type="predicted"/>
<protein>
    <submittedName>
        <fullName evidence="2">Uncharacterized protein</fullName>
    </submittedName>
</protein>
<keyword evidence="1" id="KW-0472">Membrane</keyword>
<dbReference type="Pfam" id="PF20334">
    <property type="entry name" value="DUF6629"/>
    <property type="match status" value="1"/>
</dbReference>
<evidence type="ECO:0000313" key="2">
    <source>
        <dbReference type="EMBL" id="QZD96204.1"/>
    </source>
</evidence>
<feature type="transmembrane region" description="Helical" evidence="1">
    <location>
        <begin position="67"/>
        <end position="90"/>
    </location>
</feature>
<sequence>MCISAEVNFAAAAVIGTVGIATLRHAEHPREVLLAAMPLLFALHQFIEGFVWLGLDGTIGDLALRNSALLFVLYAQAILPFLMPLSVLLIERPGWRRNVISVIVAIAFGLMIYMTYGVMGFQTQVAAEHHSIAYRNPETESLVTGALYIFVTCGALVLSGHKVVRWFGILNLIGLTVVAIVKQYAFSSVWCLYAAIISVMLYWQFSKGNIRWLRYRAEGEARGADGVGATASQSA</sequence>
<dbReference type="RefSeq" id="WP_221431928.1">
    <property type="nucleotide sequence ID" value="NZ_CP081294.1"/>
</dbReference>
<dbReference type="Proteomes" id="UP000824321">
    <property type="component" value="Chromosome"/>
</dbReference>
<feature type="transmembrane region" description="Helical" evidence="1">
    <location>
        <begin position="163"/>
        <end position="181"/>
    </location>
</feature>
<keyword evidence="3" id="KW-1185">Reference proteome</keyword>
<accession>A0ABX9A529</accession>
<feature type="transmembrane region" description="Helical" evidence="1">
    <location>
        <begin position="102"/>
        <end position="121"/>
    </location>
</feature>
<feature type="transmembrane region" description="Helical" evidence="1">
    <location>
        <begin position="187"/>
        <end position="205"/>
    </location>
</feature>
<keyword evidence="1" id="KW-0812">Transmembrane</keyword>
<keyword evidence="1" id="KW-1133">Transmembrane helix</keyword>
<dbReference type="InterPro" id="IPR046737">
    <property type="entry name" value="DUF6629"/>
</dbReference>
<evidence type="ECO:0000313" key="3">
    <source>
        <dbReference type="Proteomes" id="UP000824321"/>
    </source>
</evidence>
<gene>
    <name evidence="2" type="ORF">K3136_05810</name>
</gene>
<evidence type="ECO:0000256" key="1">
    <source>
        <dbReference type="SAM" id="Phobius"/>
    </source>
</evidence>
<name>A0ABX9A529_9SPHN</name>